<dbReference type="Pfam" id="PF00673">
    <property type="entry name" value="Ribosomal_L5_C"/>
    <property type="match status" value="1"/>
</dbReference>
<keyword evidence="5" id="KW-0699">rRNA-binding</keyword>
<protein>
    <recommendedName>
        <fullName evidence="4 5">Large ribosomal subunit protein uL5</fullName>
    </recommendedName>
</protein>
<evidence type="ECO:0000256" key="2">
    <source>
        <dbReference type="ARBA" id="ARBA00022980"/>
    </source>
</evidence>
<dbReference type="SUPFAM" id="SSF55282">
    <property type="entry name" value="RL5-like"/>
    <property type="match status" value="1"/>
</dbReference>
<feature type="compositionally biased region" description="Basic and acidic residues" evidence="7">
    <location>
        <begin position="12"/>
        <end position="27"/>
    </location>
</feature>
<dbReference type="InterPro" id="IPR002132">
    <property type="entry name" value="Ribosomal_uL5"/>
</dbReference>
<dbReference type="Proteomes" id="UP001197609">
    <property type="component" value="Unassembled WGS sequence"/>
</dbReference>
<evidence type="ECO:0000313" key="10">
    <source>
        <dbReference type="EMBL" id="MBZ0160430.1"/>
    </source>
</evidence>
<dbReference type="PROSITE" id="PS00358">
    <property type="entry name" value="RIBOSOMAL_L5"/>
    <property type="match status" value="1"/>
</dbReference>
<accession>A0AAJ1AIK2</accession>
<dbReference type="GO" id="GO:0006412">
    <property type="term" value="P:translation"/>
    <property type="evidence" value="ECO:0007669"/>
    <property type="project" value="UniProtKB-UniRule"/>
</dbReference>
<dbReference type="InterPro" id="IPR020930">
    <property type="entry name" value="Ribosomal_uL5_bac-type"/>
</dbReference>
<dbReference type="GO" id="GO:0003735">
    <property type="term" value="F:structural constituent of ribosome"/>
    <property type="evidence" value="ECO:0007669"/>
    <property type="project" value="InterPro"/>
</dbReference>
<comment type="caution">
    <text evidence="10">The sequence shown here is derived from an EMBL/GenBank/DDBJ whole genome shotgun (WGS) entry which is preliminary data.</text>
</comment>
<keyword evidence="5" id="KW-0694">RNA-binding</keyword>
<evidence type="ECO:0000259" key="9">
    <source>
        <dbReference type="Pfam" id="PF00673"/>
    </source>
</evidence>
<dbReference type="Gene3D" id="3.30.1440.10">
    <property type="match status" value="1"/>
</dbReference>
<organism evidence="10 11">
    <name type="scientific">Candidatus Methylomirabilis tolerans</name>
    <dbReference type="NCBI Taxonomy" id="3123416"/>
    <lineage>
        <taxon>Bacteria</taxon>
        <taxon>Candidatus Methylomirabilota</taxon>
        <taxon>Candidatus Methylomirabilia</taxon>
        <taxon>Candidatus Methylomirabilales</taxon>
        <taxon>Candidatus Methylomirabilaceae</taxon>
        <taxon>Candidatus Methylomirabilis</taxon>
    </lineage>
</organism>
<dbReference type="GO" id="GO:0005840">
    <property type="term" value="C:ribosome"/>
    <property type="evidence" value="ECO:0007669"/>
    <property type="project" value="UniProtKB-KW"/>
</dbReference>
<keyword evidence="3 5" id="KW-0687">Ribonucleoprotein</keyword>
<dbReference type="FunFam" id="3.30.1440.10:FF:000001">
    <property type="entry name" value="50S ribosomal protein L5"/>
    <property type="match status" value="1"/>
</dbReference>
<feature type="region of interest" description="Disordered" evidence="7">
    <location>
        <begin position="1"/>
        <end position="27"/>
    </location>
</feature>
<dbReference type="HAMAP" id="MF_01333_B">
    <property type="entry name" value="Ribosomal_uL5_B"/>
    <property type="match status" value="1"/>
</dbReference>
<dbReference type="Pfam" id="PF00281">
    <property type="entry name" value="Ribosomal_L5"/>
    <property type="match status" value="1"/>
</dbReference>
<keyword evidence="2 5" id="KW-0689">Ribosomal protein</keyword>
<evidence type="ECO:0000256" key="1">
    <source>
        <dbReference type="ARBA" id="ARBA00008553"/>
    </source>
</evidence>
<comment type="function">
    <text evidence="5">This is 1 of the proteins that bind and probably mediate the attachment of the 5S RNA into the large ribosomal subunit, where it forms part of the central protuberance. In the 70S ribosome it contacts protein S13 of the 30S subunit (bridge B1b), connecting the 2 subunits; this bridge is implicated in subunit movement. Contacts the P site tRNA; the 5S rRNA and some of its associated proteins might help stabilize positioning of ribosome-bound tRNAs.</text>
</comment>
<gene>
    <name evidence="5 10" type="primary">rplE</name>
    <name evidence="10" type="ORF">K8G79_09895</name>
</gene>
<dbReference type="InterPro" id="IPR031310">
    <property type="entry name" value="Ribosomal_uL5_N"/>
</dbReference>
<reference evidence="10 11" key="1">
    <citation type="journal article" date="2021" name="bioRxiv">
        <title>Unraveling nitrogen, sulfur and carbon metabolic pathways and microbial community transcriptional responses to substrate deprivation and toxicity stresses in a bioreactor mimicking anoxic brackish coastal sediment conditions.</title>
        <authorList>
            <person name="Martins P.D."/>
            <person name="Echeveste M.J."/>
            <person name="Arshad A."/>
            <person name="Kurth J."/>
            <person name="Ouboter H."/>
            <person name="Jetten M.S.M."/>
            <person name="Welte C.U."/>
        </authorList>
    </citation>
    <scope>NUCLEOTIDE SEQUENCE [LARGE SCALE GENOMIC DNA]</scope>
    <source>
        <strain evidence="10">MAG_38</strain>
    </source>
</reference>
<evidence type="ECO:0000259" key="8">
    <source>
        <dbReference type="Pfam" id="PF00281"/>
    </source>
</evidence>
<dbReference type="InterPro" id="IPR031309">
    <property type="entry name" value="Ribosomal_uL5_C"/>
</dbReference>
<feature type="domain" description="Large ribosomal subunit protein uL5 N-terminal" evidence="8">
    <location>
        <begin position="49"/>
        <end position="105"/>
    </location>
</feature>
<evidence type="ECO:0000256" key="7">
    <source>
        <dbReference type="SAM" id="MobiDB-lite"/>
    </source>
</evidence>
<dbReference type="InterPro" id="IPR022803">
    <property type="entry name" value="Ribosomal_uL5_dom_sf"/>
</dbReference>
<evidence type="ECO:0000256" key="6">
    <source>
        <dbReference type="RuleBase" id="RU003930"/>
    </source>
</evidence>
<dbReference type="GO" id="GO:1990904">
    <property type="term" value="C:ribonucleoprotein complex"/>
    <property type="evidence" value="ECO:0007669"/>
    <property type="project" value="UniProtKB-KW"/>
</dbReference>
<name>A0AAJ1AIK2_9BACT</name>
<comment type="subunit">
    <text evidence="5">Part of the 50S ribosomal subunit; part of the 5S rRNA/L5/L18/L25 subcomplex. Contacts the 5S rRNA and the P site tRNA. Forms a bridge to the 30S subunit in the 70S ribosome.</text>
</comment>
<feature type="domain" description="Large ribosomal subunit protein uL5 C-terminal" evidence="9">
    <location>
        <begin position="109"/>
        <end position="202"/>
    </location>
</feature>
<evidence type="ECO:0000256" key="5">
    <source>
        <dbReference type="HAMAP-Rule" id="MF_01333"/>
    </source>
</evidence>
<sequence length="205" mass="23378">MVQETKTKKRKEKSDVRESKQEPRALPRLRERFRDMIAPALMKQFRHKNIWQVPRPSKVVINMGLGEAVANVKVIDAAVEELSAVTGQKPIVTRARKSEAGFKLREGVPIGCKVTLRGDRMYEFLDRFVNVALPRIRDFRGVPAKSFDGRGNYNLGVREQLIFPEIKYDKVDAVRGMDIAIETSAKTDEQARALLEHLGFPFQKS</sequence>
<proteinExistence type="inferred from homology"/>
<dbReference type="GO" id="GO:0000049">
    <property type="term" value="F:tRNA binding"/>
    <property type="evidence" value="ECO:0007669"/>
    <property type="project" value="UniProtKB-UniRule"/>
</dbReference>
<evidence type="ECO:0000313" key="11">
    <source>
        <dbReference type="Proteomes" id="UP001197609"/>
    </source>
</evidence>
<dbReference type="AlphaFoldDB" id="A0AAJ1AIK2"/>
<dbReference type="NCBIfam" id="NF000585">
    <property type="entry name" value="PRK00010.1"/>
    <property type="match status" value="1"/>
</dbReference>
<dbReference type="InterPro" id="IPR020929">
    <property type="entry name" value="Ribosomal_uL5_CS"/>
</dbReference>
<keyword evidence="5" id="KW-0820">tRNA-binding</keyword>
<dbReference type="GO" id="GO:0019843">
    <property type="term" value="F:rRNA binding"/>
    <property type="evidence" value="ECO:0007669"/>
    <property type="project" value="UniProtKB-UniRule"/>
</dbReference>
<comment type="similarity">
    <text evidence="1 5 6">Belongs to the universal ribosomal protein uL5 family.</text>
</comment>
<dbReference type="PANTHER" id="PTHR11994">
    <property type="entry name" value="60S RIBOSOMAL PROTEIN L11-RELATED"/>
    <property type="match status" value="1"/>
</dbReference>
<evidence type="ECO:0000256" key="4">
    <source>
        <dbReference type="ARBA" id="ARBA00035245"/>
    </source>
</evidence>
<evidence type="ECO:0000256" key="3">
    <source>
        <dbReference type="ARBA" id="ARBA00023274"/>
    </source>
</evidence>
<dbReference type="PIRSF" id="PIRSF002161">
    <property type="entry name" value="Ribosomal_L5"/>
    <property type="match status" value="1"/>
</dbReference>
<dbReference type="EMBL" id="JAIOIU010000124">
    <property type="protein sequence ID" value="MBZ0160430.1"/>
    <property type="molecule type" value="Genomic_DNA"/>
</dbReference>